<organism evidence="1 2">
    <name type="scientific">Blastopirellula marina</name>
    <dbReference type="NCBI Taxonomy" id="124"/>
    <lineage>
        <taxon>Bacteria</taxon>
        <taxon>Pseudomonadati</taxon>
        <taxon>Planctomycetota</taxon>
        <taxon>Planctomycetia</taxon>
        <taxon>Pirellulales</taxon>
        <taxon>Pirellulaceae</taxon>
        <taxon>Blastopirellula</taxon>
    </lineage>
</organism>
<evidence type="ECO:0008006" key="3">
    <source>
        <dbReference type="Google" id="ProtNLM"/>
    </source>
</evidence>
<dbReference type="PROSITE" id="PS51257">
    <property type="entry name" value="PROKAR_LIPOPROTEIN"/>
    <property type="match status" value="1"/>
</dbReference>
<gene>
    <name evidence="1" type="ORF">C5Y98_19690</name>
</gene>
<reference evidence="1 2" key="1">
    <citation type="submission" date="2018-02" db="EMBL/GenBank/DDBJ databases">
        <title>Comparative genomes isolates from brazilian mangrove.</title>
        <authorList>
            <person name="Araujo J.E."/>
            <person name="Taketani R.G."/>
            <person name="Silva M.C.P."/>
            <person name="Loureco M.V."/>
            <person name="Andreote F.D."/>
        </authorList>
    </citation>
    <scope>NUCLEOTIDE SEQUENCE [LARGE SCALE GENOMIC DNA]</scope>
    <source>
        <strain evidence="1 2">NAP PRIS-MGV</strain>
    </source>
</reference>
<accession>A0A2S8FHU0</accession>
<evidence type="ECO:0000313" key="1">
    <source>
        <dbReference type="EMBL" id="PQO31640.1"/>
    </source>
</evidence>
<dbReference type="OrthoDB" id="291697at2"/>
<sequence length="148" mass="15542">MSFSKLVTNIAILGLILAGGCGSDPPSKGQVVTGEVIVSGQPLKRGLIIFQPIEGTAGPAATADVVEGHFATTVQMGPWPGKFLVKIESIPPEIAAIAAGKSPHPGQLESSEPHREIDAQFNRKSQITIEVIAGENPPHTFDVRWQGS</sequence>
<name>A0A2S8FHU0_9BACT</name>
<comment type="caution">
    <text evidence="1">The sequence shown here is derived from an EMBL/GenBank/DDBJ whole genome shotgun (WGS) entry which is preliminary data.</text>
</comment>
<dbReference type="AlphaFoldDB" id="A0A2S8FHU0"/>
<dbReference type="RefSeq" id="WP_105356733.1">
    <property type="nucleotide sequence ID" value="NZ_PUIB01000019.1"/>
</dbReference>
<dbReference type="EMBL" id="PUIB01000019">
    <property type="protein sequence ID" value="PQO31640.1"/>
    <property type="molecule type" value="Genomic_DNA"/>
</dbReference>
<evidence type="ECO:0000313" key="2">
    <source>
        <dbReference type="Proteomes" id="UP000239388"/>
    </source>
</evidence>
<dbReference type="Proteomes" id="UP000239388">
    <property type="component" value="Unassembled WGS sequence"/>
</dbReference>
<proteinExistence type="predicted"/>
<protein>
    <recommendedName>
        <fullName evidence="3">Carboxypeptidase regulatory-like domain-containing protein</fullName>
    </recommendedName>
</protein>